<dbReference type="Pfam" id="PF00460">
    <property type="entry name" value="Flg_bb_rod"/>
    <property type="match status" value="1"/>
</dbReference>
<dbReference type="InterPro" id="IPR010930">
    <property type="entry name" value="Flg_bb/hook_C_dom"/>
</dbReference>
<dbReference type="PRINTS" id="PR01005">
    <property type="entry name" value="FLGHOOKAP1"/>
</dbReference>
<accession>A0A7X2MZ96</accession>
<dbReference type="PANTHER" id="PTHR30033">
    <property type="entry name" value="FLAGELLAR HOOK-ASSOCIATED PROTEIN 1"/>
    <property type="match status" value="1"/>
</dbReference>
<feature type="domain" description="Flagellar basal body rod protein N-terminal" evidence="7">
    <location>
        <begin position="8"/>
        <end position="37"/>
    </location>
</feature>
<evidence type="ECO:0000259" key="8">
    <source>
        <dbReference type="Pfam" id="PF06429"/>
    </source>
</evidence>
<dbReference type="RefSeq" id="WP_154531748.1">
    <property type="nucleotide sequence ID" value="NZ_VULX01000016.1"/>
</dbReference>
<dbReference type="InterPro" id="IPR002371">
    <property type="entry name" value="FlgK"/>
</dbReference>
<evidence type="ECO:0000256" key="5">
    <source>
        <dbReference type="ARBA" id="ARBA00022525"/>
    </source>
</evidence>
<protein>
    <recommendedName>
        <fullName evidence="4">Flagellar hook-associated protein 1</fullName>
    </recommendedName>
</protein>
<comment type="caution">
    <text evidence="10">The sequence shown here is derived from an EMBL/GenBank/DDBJ whole genome shotgun (WGS) entry which is preliminary data.</text>
</comment>
<evidence type="ECO:0000259" key="7">
    <source>
        <dbReference type="Pfam" id="PF00460"/>
    </source>
</evidence>
<feature type="domain" description="Flagellar hook-associated protein FlgK helical" evidence="9">
    <location>
        <begin position="98"/>
        <end position="241"/>
    </location>
</feature>
<dbReference type="GO" id="GO:0009424">
    <property type="term" value="C:bacterial-type flagellum hook"/>
    <property type="evidence" value="ECO:0007669"/>
    <property type="project" value="InterPro"/>
</dbReference>
<evidence type="ECO:0000313" key="10">
    <source>
        <dbReference type="EMBL" id="MSR91852.1"/>
    </source>
</evidence>
<dbReference type="SUPFAM" id="SSF64518">
    <property type="entry name" value="Phase 1 flagellin"/>
    <property type="match status" value="1"/>
</dbReference>
<proteinExistence type="inferred from homology"/>
<gene>
    <name evidence="10" type="primary">flgK</name>
    <name evidence="10" type="ORF">FYJ33_10655</name>
</gene>
<keyword evidence="6" id="KW-0975">Bacterial flagellum</keyword>
<keyword evidence="5" id="KW-0964">Secreted</keyword>
<dbReference type="Proteomes" id="UP000460287">
    <property type="component" value="Unassembled WGS sequence"/>
</dbReference>
<evidence type="ECO:0000313" key="11">
    <source>
        <dbReference type="Proteomes" id="UP000460287"/>
    </source>
</evidence>
<evidence type="ECO:0000256" key="2">
    <source>
        <dbReference type="ARBA" id="ARBA00004613"/>
    </source>
</evidence>
<dbReference type="GO" id="GO:0005198">
    <property type="term" value="F:structural molecule activity"/>
    <property type="evidence" value="ECO:0007669"/>
    <property type="project" value="InterPro"/>
</dbReference>
<dbReference type="GO" id="GO:0005576">
    <property type="term" value="C:extracellular region"/>
    <property type="evidence" value="ECO:0007669"/>
    <property type="project" value="UniProtKB-SubCell"/>
</dbReference>
<feature type="domain" description="Flagellar basal-body/hook protein C-terminal" evidence="8">
    <location>
        <begin position="562"/>
        <end position="600"/>
    </location>
</feature>
<evidence type="ECO:0000259" key="9">
    <source>
        <dbReference type="Pfam" id="PF22638"/>
    </source>
</evidence>
<dbReference type="AlphaFoldDB" id="A0A7X2MZ96"/>
<dbReference type="InterPro" id="IPR053927">
    <property type="entry name" value="FlgK_helical"/>
</dbReference>
<dbReference type="InterPro" id="IPR001444">
    <property type="entry name" value="Flag_bb_rod_N"/>
</dbReference>
<evidence type="ECO:0000256" key="4">
    <source>
        <dbReference type="ARBA" id="ARBA00016244"/>
    </source>
</evidence>
<keyword evidence="11" id="KW-1185">Reference proteome</keyword>
<dbReference type="Pfam" id="PF06429">
    <property type="entry name" value="Flg_bbr_C"/>
    <property type="match status" value="1"/>
</dbReference>
<name>A0A7X2MZ96_9CLOT</name>
<evidence type="ECO:0000256" key="6">
    <source>
        <dbReference type="ARBA" id="ARBA00023143"/>
    </source>
</evidence>
<comment type="subcellular location">
    <subcellularLocation>
        <location evidence="1">Bacterial flagellum</location>
    </subcellularLocation>
    <subcellularLocation>
        <location evidence="2">Secreted</location>
    </subcellularLocation>
</comment>
<sequence>MAGLFSTFNVAKSGMSAQQQVINTTSHNISNAATEGYSRQRAVLKTNAPQTTTGGVAGQIGTGVQVAAIERIRDTFLDYQVRNENSIYEQYTTREKFLSEIEGIFNEPSDSGLSTQLGTFFDAWQELSKQPQSSNARTVVAQQALALTDLINSSYNKLQNLRNNAQDLMLSSVKNINSILSELDDYNRQIVSVTASGNTPNDLMDKRDMLLDELSGKFNITVEKGLYNGVTVKPVDTNGMVTPELIQADLTSTQARFSYVSGIEQDPSDPSGNTYKITYYKCGQTDNEQSKQTLTVTGLTPDKLNDLKTNRILWADLDGTATRADGFPIRNGDTIPASELMIFKPTTGEVAGNSSIQADIDTYIDGINKIAKTLAFAVNSIHSGMQNPIDEKGTPGYDGMPFFVNADVAIYDKNMNMTNIYDILNSESGINGGNLTVNKEIIADVMKIKTRTTDFNYLTADQNTVDGEGDGSRALAIAKLRNTLILVQDVGINITNRNELFTRGGSTFSNSYMTIENNISGMTLDSYFKNMTNTLGVQSKKAQDMVASQKNVLDALNQRRDSESGVSLDEEMANLIQYQHSYTANAKVISTVDELLDVVVNGLKR</sequence>
<comment type="similarity">
    <text evidence="3">Belongs to the flagella basal body rod proteins family.</text>
</comment>
<keyword evidence="10" id="KW-0966">Cell projection</keyword>
<dbReference type="EMBL" id="VULX01000016">
    <property type="protein sequence ID" value="MSR91852.1"/>
    <property type="molecule type" value="Genomic_DNA"/>
</dbReference>
<dbReference type="PANTHER" id="PTHR30033:SF1">
    <property type="entry name" value="FLAGELLAR HOOK-ASSOCIATED PROTEIN 1"/>
    <property type="match status" value="1"/>
</dbReference>
<evidence type="ECO:0000256" key="3">
    <source>
        <dbReference type="ARBA" id="ARBA00009677"/>
    </source>
</evidence>
<reference evidence="10 11" key="1">
    <citation type="submission" date="2019-08" db="EMBL/GenBank/DDBJ databases">
        <title>In-depth cultivation of the pig gut microbiome towards novel bacterial diversity and tailored functional studies.</title>
        <authorList>
            <person name="Wylensek D."/>
            <person name="Hitch T.C.A."/>
            <person name="Clavel T."/>
        </authorList>
    </citation>
    <scope>NUCLEOTIDE SEQUENCE [LARGE SCALE GENOMIC DNA]</scope>
    <source>
        <strain evidence="10 11">WCA-383-APC-5B</strain>
    </source>
</reference>
<evidence type="ECO:0000256" key="1">
    <source>
        <dbReference type="ARBA" id="ARBA00004365"/>
    </source>
</evidence>
<keyword evidence="10" id="KW-0969">Cilium</keyword>
<dbReference type="Pfam" id="PF22638">
    <property type="entry name" value="FlgK_D1"/>
    <property type="match status" value="1"/>
</dbReference>
<keyword evidence="10" id="KW-0282">Flagellum</keyword>
<dbReference type="GO" id="GO:0044780">
    <property type="term" value="P:bacterial-type flagellum assembly"/>
    <property type="evidence" value="ECO:0007669"/>
    <property type="project" value="InterPro"/>
</dbReference>
<dbReference type="NCBIfam" id="TIGR02492">
    <property type="entry name" value="flgK_ends"/>
    <property type="match status" value="1"/>
</dbReference>
<organism evidence="10 11">
    <name type="scientific">Inconstantimicrobium porci</name>
    <dbReference type="NCBI Taxonomy" id="2652291"/>
    <lineage>
        <taxon>Bacteria</taxon>
        <taxon>Bacillati</taxon>
        <taxon>Bacillota</taxon>
        <taxon>Clostridia</taxon>
        <taxon>Eubacteriales</taxon>
        <taxon>Clostridiaceae</taxon>
        <taxon>Inconstantimicrobium</taxon>
    </lineage>
</organism>